<protein>
    <recommendedName>
        <fullName evidence="3">Chorein N-terminal domain-containing protein</fullName>
    </recommendedName>
</protein>
<reference evidence="1 2" key="1">
    <citation type="submission" date="2024-04" db="EMBL/GenBank/DDBJ databases">
        <title>Tritrichomonas musculus Genome.</title>
        <authorList>
            <person name="Alves-Ferreira E."/>
            <person name="Grigg M."/>
            <person name="Lorenzi H."/>
            <person name="Galac M."/>
        </authorList>
    </citation>
    <scope>NUCLEOTIDE SEQUENCE [LARGE SCALE GENOMIC DNA]</scope>
    <source>
        <strain evidence="1 2">EAF2021</strain>
    </source>
</reference>
<keyword evidence="2" id="KW-1185">Reference proteome</keyword>
<gene>
    <name evidence="1" type="ORF">M9Y10_002438</name>
</gene>
<accession>A0ABR2L9S5</accession>
<dbReference type="Proteomes" id="UP001470230">
    <property type="component" value="Unassembled WGS sequence"/>
</dbReference>
<dbReference type="EMBL" id="JAPFFF010000001">
    <property type="protein sequence ID" value="KAK8900115.1"/>
    <property type="molecule type" value="Genomic_DNA"/>
</dbReference>
<evidence type="ECO:0000313" key="2">
    <source>
        <dbReference type="Proteomes" id="UP001470230"/>
    </source>
</evidence>
<proteinExistence type="predicted"/>
<name>A0ABR2L9S5_9EUKA</name>
<comment type="caution">
    <text evidence="1">The sequence shown here is derived from an EMBL/GenBank/DDBJ whole genome shotgun (WGS) entry which is preliminary data.</text>
</comment>
<evidence type="ECO:0000313" key="1">
    <source>
        <dbReference type="EMBL" id="KAK8900115.1"/>
    </source>
</evidence>
<evidence type="ECO:0008006" key="3">
    <source>
        <dbReference type="Google" id="ProtNLM"/>
    </source>
</evidence>
<organism evidence="1 2">
    <name type="scientific">Tritrichomonas musculus</name>
    <dbReference type="NCBI Taxonomy" id="1915356"/>
    <lineage>
        <taxon>Eukaryota</taxon>
        <taxon>Metamonada</taxon>
        <taxon>Parabasalia</taxon>
        <taxon>Tritrichomonadida</taxon>
        <taxon>Tritrichomonadidae</taxon>
        <taxon>Tritrichomonas</taxon>
    </lineage>
</organism>
<sequence>MKVKILNKALSSIIPRFVENFDQEVFVGFDKSHKFSQSDLLLKQDSLLSLGIPFHIDSGVIHDFSISIDQDESVLINISNIDVNCTIFENVIKSSHFQAVNSFKNKIIKKCISNFSFSFVFTNLKICLNSIFEILLPILNLNYVLKPNSLNENDNSSIPNDFVSCILNANDFKFSISNKTFLESSFVLSINLPFGDNHEKQLSIKTKEVNINFANEKMPYIISFIKSITNSILSQSSDYISSNNPNESNSSILSTPFDETDEDNINIIEINIDDILTWSFKLEFDSVLVQIEDESSRIIFSNCKINNDLFSISKISLINSVNIVNDKNSNDLIQYSLSFIDFIYNIKDNSFDIRAIEDEGGNASNANNNNQTNLITFNQLNQNCHFLTSFRSKNKIDLNIAEIKFSGSFEAFFDWLLSQSKSIDMIFQFFIELSSNDNDIDFNSSSFFMESIENLDYSVESSTEVNQITMATGIRKSSSNVFSDFIKKINSKHHSICINFPLFEMNFNSGFNSHIGLRLFFSLRKKCYQIIGSDACLSFKQFEPIFTNLSFQVSVNKNYINALLSPSDLRFTEDEGLLMTYYIAKEMKTYFDRICQNIFSYKKLKMTIITFNLILCKNIFTQNDDGQFKKNSFLMLSSNDISLSAFSMKDKISIDFKCSPCLKFWNAKTSFWDFIINPFQSNVAFIYKNGFLHFDINISSPLEVNVVPYFVDYLLPKCDENNPGINLGKISLTNLTLNSMKSKKDEILQKFSNENESENELSNVEDLCCGSESVSVYNGLGAPIPINIINDFKTVKASSTPAFIKIENKDNIDESPLLNANTVTDEEHRKMKIEKKRNNSSVDLNCDNNDINGKQKNSQIANDETIVIDNEETKLLPNANYNSVIYFPSLNESIKISYIKDEYIIHNEIVIIASFNKESDQNYGKLIKLLPRFEIQNKTKYNLKIVLLDNNGTSKRAEKSPDLNNYCYSLQSNKRLPLNEIQCRKKIALVTEKTNINNISGKIYSYSSNLTDKSSNYNLVKLYINSDNNKKNIKKDNNLNHSNDEYDRENLLESFDYFLSSLIPNIYFYISEHSLLKLSLAFKLSNPVSPLNRVLEIRPLFVVRNDLPFDVVCTFLSGSKDSVTTVNATPNGTFELNDFNSNVYGIQFTALIISLGISKTIKTNCSGNYIPDNNNPPRSIFKSPKVTPFSHILQKEIITISSKNDPNNILMSFYLTFNYCETTGQFVFYLFSPIVIVNKTLINPLFINDGQRVLEFKQSNFPVGEDHKNEENFPTFTTNSTNYESLSISVSKEGPFVPLSEMSQFLNISAGNDLIYPFYIEFRKMNEFTTYLELRPRLSIINKMPFEINFTTKNKPKMKKFISNNSNEFSEFSFTVSPNESKTITKCRNDFSFSISPPGFPDLDDFIFQNPISTVFRFTNEEEEKIVHFQLDKNQNSKSSSYLSYSSYLAVFEPASICMPCPTMFVIVNNISNFPIHAQQCEDSMPIRISPNSTSLFPFDAPFSTPVVMITIAGKSQLIPLQNELKASLFPFKVGSEKIYADLIVLSPGKEEEKVPNPNRKTVQALIIGYQPFSIVKNNKTEKPPFLSNPEIEKYNFTFNLAISDLNVSFFTKGLEEFILVNAKLIQAELNSSQFNFSINSIQIDDQISFLRETVVFKSKSLISQYNPKMIRANSSPGSSPSFPAHSQSGLYSNSHSRIADLGEADAQGCNNSVGGSELNNEDDGEVKSRMSRPFRTLYKDFIQVSIKFNFSLLNSESFEMLVQPFDVAFDPTFAEDFLVYFAGLLEGRRFLIPDGLVALQSFVIHPMRAYVFCREISKRKFHFCTESQGNDRASFRNDSPCNSIVLGTSLSSFLRNLLLFGFQPDKKCSVGFASLTCHDLNMRLSAFLDILGRHFGFFTKNALSYLTGARYTERPDVTFSLFQSSFVISEFYSVNNIQIETGNDSESDNDRIFKLDLNDPIEKVKINQLHASDVFPVFSCSPNMKIDYKTVHLFVQEPSTLLANAQSSISLIRGRDLSIDNNSNLSLFSATSSFSNYSFNLGNRISHQKLFVSNRIVPLTNELISIELLIKKSLKAEKIHFIDYCGTMSTVIAITDTLFFVYALPLFNLLSKFSLACIVDVKVSKNRVIMQMKKSNKWKSSEHVMLVDVVDEETALQMKFVIQTQLIQQNNYV</sequence>